<comment type="similarity">
    <text evidence="3">Belongs to the PMEI family.</text>
</comment>
<dbReference type="PANTHER" id="PTHR36710">
    <property type="entry name" value="PECTINESTERASE INHIBITOR-LIKE"/>
    <property type="match status" value="1"/>
</dbReference>
<reference evidence="6 7" key="1">
    <citation type="submission" date="2020-09" db="EMBL/GenBank/DDBJ databases">
        <title>De no assembly of potato wild relative species, Solanum commersonii.</title>
        <authorList>
            <person name="Cho K."/>
        </authorList>
    </citation>
    <scope>NUCLEOTIDE SEQUENCE [LARGE SCALE GENOMIC DNA]</scope>
    <source>
        <strain evidence="6">LZ3.2</strain>
        <tissue evidence="6">Leaf</tissue>
    </source>
</reference>
<accession>A0A9J5X3Z9</accession>
<organism evidence="6 7">
    <name type="scientific">Solanum commersonii</name>
    <name type="common">Commerson's wild potato</name>
    <name type="synonym">Commerson's nightshade</name>
    <dbReference type="NCBI Taxonomy" id="4109"/>
    <lineage>
        <taxon>Eukaryota</taxon>
        <taxon>Viridiplantae</taxon>
        <taxon>Streptophyta</taxon>
        <taxon>Embryophyta</taxon>
        <taxon>Tracheophyta</taxon>
        <taxon>Spermatophyta</taxon>
        <taxon>Magnoliopsida</taxon>
        <taxon>eudicotyledons</taxon>
        <taxon>Gunneridae</taxon>
        <taxon>Pentapetalae</taxon>
        <taxon>asterids</taxon>
        <taxon>lamiids</taxon>
        <taxon>Solanales</taxon>
        <taxon>Solanaceae</taxon>
        <taxon>Solanoideae</taxon>
        <taxon>Solaneae</taxon>
        <taxon>Solanum</taxon>
    </lineage>
</organism>
<evidence type="ECO:0000259" key="5">
    <source>
        <dbReference type="SMART" id="SM00856"/>
    </source>
</evidence>
<dbReference type="Pfam" id="PF04043">
    <property type="entry name" value="PMEI"/>
    <property type="match status" value="1"/>
</dbReference>
<dbReference type="NCBIfam" id="TIGR01614">
    <property type="entry name" value="PME_inhib"/>
    <property type="match status" value="1"/>
</dbReference>
<gene>
    <name evidence="6" type="ORF">H5410_053098</name>
</gene>
<dbReference type="OrthoDB" id="764172at2759"/>
<keyword evidence="1 4" id="KW-0732">Signal</keyword>
<evidence type="ECO:0000256" key="3">
    <source>
        <dbReference type="ARBA" id="ARBA00038471"/>
    </source>
</evidence>
<feature type="signal peptide" evidence="4">
    <location>
        <begin position="1"/>
        <end position="20"/>
    </location>
</feature>
<dbReference type="SUPFAM" id="SSF101148">
    <property type="entry name" value="Plant invertase/pectin methylesterase inhibitor"/>
    <property type="match status" value="1"/>
</dbReference>
<dbReference type="GO" id="GO:0004857">
    <property type="term" value="F:enzyme inhibitor activity"/>
    <property type="evidence" value="ECO:0007669"/>
    <property type="project" value="InterPro"/>
</dbReference>
<dbReference type="AlphaFoldDB" id="A0A9J5X3Z9"/>
<dbReference type="InterPro" id="IPR006501">
    <property type="entry name" value="Pectinesterase_inhib_dom"/>
</dbReference>
<evidence type="ECO:0000256" key="2">
    <source>
        <dbReference type="ARBA" id="ARBA00023157"/>
    </source>
</evidence>
<name>A0A9J5X3Z9_SOLCO</name>
<feature type="domain" description="Pectinesterase inhibitor" evidence="5">
    <location>
        <begin position="18"/>
        <end position="132"/>
    </location>
</feature>
<dbReference type="SMART" id="SM00856">
    <property type="entry name" value="PMEI"/>
    <property type="match status" value="1"/>
</dbReference>
<protein>
    <recommendedName>
        <fullName evidence="5">Pectinesterase inhibitor domain-containing protein</fullName>
    </recommendedName>
</protein>
<keyword evidence="2" id="KW-1015">Disulfide bond</keyword>
<evidence type="ECO:0000313" key="7">
    <source>
        <dbReference type="Proteomes" id="UP000824120"/>
    </source>
</evidence>
<dbReference type="EMBL" id="JACXVP010000010">
    <property type="protein sequence ID" value="KAG5582471.1"/>
    <property type="molecule type" value="Genomic_DNA"/>
</dbReference>
<dbReference type="Gene3D" id="1.20.140.40">
    <property type="entry name" value="Invertase/pectin methylesterase inhibitor family protein"/>
    <property type="match status" value="1"/>
</dbReference>
<proteinExistence type="inferred from homology"/>
<dbReference type="PANTHER" id="PTHR36710:SF18">
    <property type="entry name" value="PECTINESTERASE INHIBITOR 5-RELATED"/>
    <property type="match status" value="1"/>
</dbReference>
<dbReference type="Proteomes" id="UP000824120">
    <property type="component" value="Chromosome 10"/>
</dbReference>
<keyword evidence="7" id="KW-1185">Reference proteome</keyword>
<dbReference type="InterPro" id="IPR035513">
    <property type="entry name" value="Invertase/methylesterase_inhib"/>
</dbReference>
<comment type="caution">
    <text evidence="6">The sequence shown here is derived from an EMBL/GenBank/DDBJ whole genome shotgun (WGS) entry which is preliminary data.</text>
</comment>
<evidence type="ECO:0000256" key="4">
    <source>
        <dbReference type="SAM" id="SignalP"/>
    </source>
</evidence>
<evidence type="ECO:0000313" key="6">
    <source>
        <dbReference type="EMBL" id="KAG5582471.1"/>
    </source>
</evidence>
<sequence length="271" mass="31263">MKALSVVFMLFLSLVTFSSRDLIEDICRSSSDFKSLTKAKSIYNEIVSLLKQEKEPVLKQSLQVCKENYDNVIDDAISSIKYFYANDFNGAKSLASGVASGPETCEESYSEPPIRTPIKLKDLLILPMRLDMTVRCELVGLRFGWVKAAYVWKILCGYVELDCSNYDRLLMVSRGYEFIVYRIIGVTRDFFEFWHELSVILRKGWTYLPDYKTLQQGNEIITLPQSLKKTPDPQYRNWACNLGYKRLKTLSPRSEKCVIAKKIQNKPKLPK</sequence>
<evidence type="ECO:0000256" key="1">
    <source>
        <dbReference type="ARBA" id="ARBA00022729"/>
    </source>
</evidence>
<feature type="chain" id="PRO_5039913919" description="Pectinesterase inhibitor domain-containing protein" evidence="4">
    <location>
        <begin position="21"/>
        <end position="271"/>
    </location>
</feature>
<dbReference type="InterPro" id="IPR052421">
    <property type="entry name" value="PCW_Enzyme_Inhibitor"/>
</dbReference>
<dbReference type="CDD" id="cd14859">
    <property type="entry name" value="PMEI_like"/>
    <property type="match status" value="1"/>
</dbReference>